<keyword evidence="2" id="KW-0378">Hydrolase</keyword>
<proteinExistence type="predicted"/>
<organism evidence="5">
    <name type="scientific">marine metagenome</name>
    <dbReference type="NCBI Taxonomy" id="408172"/>
    <lineage>
        <taxon>unclassified sequences</taxon>
        <taxon>metagenomes</taxon>
        <taxon>ecological metagenomes</taxon>
    </lineage>
</organism>
<reference evidence="5" key="1">
    <citation type="submission" date="2018-05" db="EMBL/GenBank/DDBJ databases">
        <authorList>
            <person name="Lanie J.A."/>
            <person name="Ng W.-L."/>
            <person name="Kazmierczak K.M."/>
            <person name="Andrzejewski T.M."/>
            <person name="Davidsen T.M."/>
            <person name="Wayne K.J."/>
            <person name="Tettelin H."/>
            <person name="Glass J.I."/>
            <person name="Rusch D."/>
            <person name="Podicherti R."/>
            <person name="Tsui H.-C.T."/>
            <person name="Winkler M.E."/>
        </authorList>
    </citation>
    <scope>NUCLEOTIDE SEQUENCE</scope>
</reference>
<feature type="non-terminal residue" evidence="5">
    <location>
        <position position="1"/>
    </location>
</feature>
<dbReference type="Pfam" id="PF17876">
    <property type="entry name" value="CSD2"/>
    <property type="match status" value="1"/>
</dbReference>
<dbReference type="InterPro" id="IPR012340">
    <property type="entry name" value="NA-bd_OB-fold"/>
</dbReference>
<feature type="domain" description="RNB" evidence="4">
    <location>
        <begin position="88"/>
        <end position="288"/>
    </location>
</feature>
<dbReference type="SUPFAM" id="SSF50249">
    <property type="entry name" value="Nucleic acid-binding proteins"/>
    <property type="match status" value="1"/>
</dbReference>
<dbReference type="PANTHER" id="PTHR23355">
    <property type="entry name" value="RIBONUCLEASE"/>
    <property type="match status" value="1"/>
</dbReference>
<gene>
    <name evidence="5" type="ORF">METZ01_LOCUS392803</name>
</gene>
<dbReference type="SMART" id="SM00955">
    <property type="entry name" value="RNB"/>
    <property type="match status" value="1"/>
</dbReference>
<sequence>IKHNIKITKLLKECMDNQVVIVEILSSPTLDSEATGKVTDILGTYLDEGVEIDSALHRHQIPSTFSDDSLSESKRLSDKVLEEDKKGRVDITHLQLITIDGDDSRDFDDAVYAKPSENGWKLIVAIADVSHYINENSALDIEAFDRGNSVYFPHRVVPMLPEVISNGLCSLNPNVERLCMACEMSIDSLGELIDYKFYPALMLSHARLTYSQVSEILENKQSSLRDSYSNVIENIEFLYGLYKTLRISRQKRGVMDFDRIESQILFNDKGKIDNIIARQRNDAHKLIE</sequence>
<dbReference type="GO" id="GO:0003723">
    <property type="term" value="F:RNA binding"/>
    <property type="evidence" value="ECO:0007669"/>
    <property type="project" value="InterPro"/>
</dbReference>
<evidence type="ECO:0000256" key="2">
    <source>
        <dbReference type="ARBA" id="ARBA00022801"/>
    </source>
</evidence>
<evidence type="ECO:0000256" key="3">
    <source>
        <dbReference type="ARBA" id="ARBA00022839"/>
    </source>
</evidence>
<dbReference type="GO" id="GO:0006402">
    <property type="term" value="P:mRNA catabolic process"/>
    <property type="evidence" value="ECO:0007669"/>
    <property type="project" value="TreeGrafter"/>
</dbReference>
<dbReference type="AlphaFoldDB" id="A0A382V0D4"/>
<evidence type="ECO:0000259" key="4">
    <source>
        <dbReference type="SMART" id="SM00955"/>
    </source>
</evidence>
<keyword evidence="1" id="KW-0540">Nuclease</keyword>
<dbReference type="InterPro" id="IPR001900">
    <property type="entry name" value="RNase_II/R"/>
</dbReference>
<accession>A0A382V0D4</accession>
<dbReference type="InterPro" id="IPR050180">
    <property type="entry name" value="RNR_Ribonuclease"/>
</dbReference>
<dbReference type="PANTHER" id="PTHR23355:SF9">
    <property type="entry name" value="DIS3-LIKE EXONUCLEASE 2"/>
    <property type="match status" value="1"/>
</dbReference>
<evidence type="ECO:0000313" key="5">
    <source>
        <dbReference type="EMBL" id="SVD39949.1"/>
    </source>
</evidence>
<dbReference type="InterPro" id="IPR040476">
    <property type="entry name" value="CSD2"/>
</dbReference>
<dbReference type="GO" id="GO:0005829">
    <property type="term" value="C:cytosol"/>
    <property type="evidence" value="ECO:0007669"/>
    <property type="project" value="TreeGrafter"/>
</dbReference>
<dbReference type="GO" id="GO:0004527">
    <property type="term" value="F:exonuclease activity"/>
    <property type="evidence" value="ECO:0007669"/>
    <property type="project" value="UniProtKB-KW"/>
</dbReference>
<feature type="non-terminal residue" evidence="5">
    <location>
        <position position="288"/>
    </location>
</feature>
<protein>
    <recommendedName>
        <fullName evidence="4">RNB domain-containing protein</fullName>
    </recommendedName>
</protein>
<dbReference type="GO" id="GO:0004540">
    <property type="term" value="F:RNA nuclease activity"/>
    <property type="evidence" value="ECO:0007669"/>
    <property type="project" value="InterPro"/>
</dbReference>
<keyword evidence="3" id="KW-0269">Exonuclease</keyword>
<dbReference type="Pfam" id="PF00773">
    <property type="entry name" value="RNB"/>
    <property type="match status" value="1"/>
</dbReference>
<evidence type="ECO:0000256" key="1">
    <source>
        <dbReference type="ARBA" id="ARBA00022722"/>
    </source>
</evidence>
<name>A0A382V0D4_9ZZZZ</name>
<dbReference type="EMBL" id="UINC01148200">
    <property type="protein sequence ID" value="SVD39949.1"/>
    <property type="molecule type" value="Genomic_DNA"/>
</dbReference>